<dbReference type="AlphaFoldDB" id="A0A382S7Y7"/>
<feature type="non-terminal residue" evidence="1">
    <location>
        <position position="1"/>
    </location>
</feature>
<gene>
    <name evidence="1" type="ORF">METZ01_LOCUS358151</name>
</gene>
<protein>
    <submittedName>
        <fullName evidence="1">Uncharacterized protein</fullName>
    </submittedName>
</protein>
<organism evidence="1">
    <name type="scientific">marine metagenome</name>
    <dbReference type="NCBI Taxonomy" id="408172"/>
    <lineage>
        <taxon>unclassified sequences</taxon>
        <taxon>metagenomes</taxon>
        <taxon>ecological metagenomes</taxon>
    </lineage>
</organism>
<proteinExistence type="predicted"/>
<dbReference type="EMBL" id="UINC01126670">
    <property type="protein sequence ID" value="SVD05297.1"/>
    <property type="molecule type" value="Genomic_DNA"/>
</dbReference>
<sequence>VREERVLTLLLDELNAEEAKSVEALLA</sequence>
<accession>A0A382S7Y7</accession>
<reference evidence="1" key="1">
    <citation type="submission" date="2018-05" db="EMBL/GenBank/DDBJ databases">
        <authorList>
            <person name="Lanie J.A."/>
            <person name="Ng W.-L."/>
            <person name="Kazmierczak K.M."/>
            <person name="Andrzejewski T.M."/>
            <person name="Davidsen T.M."/>
            <person name="Wayne K.J."/>
            <person name="Tettelin H."/>
            <person name="Glass J.I."/>
            <person name="Rusch D."/>
            <person name="Podicherti R."/>
            <person name="Tsui H.-C.T."/>
            <person name="Winkler M.E."/>
        </authorList>
    </citation>
    <scope>NUCLEOTIDE SEQUENCE</scope>
</reference>
<name>A0A382S7Y7_9ZZZZ</name>
<feature type="non-terminal residue" evidence="1">
    <location>
        <position position="27"/>
    </location>
</feature>
<evidence type="ECO:0000313" key="1">
    <source>
        <dbReference type="EMBL" id="SVD05297.1"/>
    </source>
</evidence>